<dbReference type="CDD" id="cd03139">
    <property type="entry name" value="GATase1_PfpI_2"/>
    <property type="match status" value="1"/>
</dbReference>
<dbReference type="SUPFAM" id="SSF52317">
    <property type="entry name" value="Class I glutamine amidotransferase-like"/>
    <property type="match status" value="1"/>
</dbReference>
<dbReference type="Gene3D" id="3.40.50.880">
    <property type="match status" value="1"/>
</dbReference>
<proteinExistence type="predicted"/>
<sequence>MDIVIPLFRLFEPLDAVGPYELLANVPGARVRFVAPEPGRIADVLGSMRVDVPTRYTEVESCDVLLVPGGAGARLMLNDTEFIDWVRRIHETTRFTTSVCTGSLILGAAGLLKGLTATTHWLAKDDLETFGATYTAERVVRHDKIITSAGISSGIDMALGLCTLLSDELTARAVQLLTEYAPQPPYDSGSLATATPEVVARARELVSGG</sequence>
<dbReference type="AlphaFoldDB" id="A0A7J5D345"/>
<dbReference type="PANTHER" id="PTHR43130">
    <property type="entry name" value="ARAC-FAMILY TRANSCRIPTIONAL REGULATOR"/>
    <property type="match status" value="1"/>
</dbReference>
<comment type="caution">
    <text evidence="2">The sequence shown here is derived from an EMBL/GenBank/DDBJ whole genome shotgun (WGS) entry which is preliminary data.</text>
</comment>
<dbReference type="InterPro" id="IPR002818">
    <property type="entry name" value="DJ-1/PfpI"/>
</dbReference>
<evidence type="ECO:0000313" key="2">
    <source>
        <dbReference type="EMBL" id="KAB1977754.1"/>
    </source>
</evidence>
<keyword evidence="3" id="KW-1185">Reference proteome</keyword>
<organism evidence="2 3">
    <name type="scientific">Streptomyces triticiradicis</name>
    <dbReference type="NCBI Taxonomy" id="2651189"/>
    <lineage>
        <taxon>Bacteria</taxon>
        <taxon>Bacillati</taxon>
        <taxon>Actinomycetota</taxon>
        <taxon>Actinomycetes</taxon>
        <taxon>Kitasatosporales</taxon>
        <taxon>Streptomycetaceae</taxon>
        <taxon>Streptomyces</taxon>
    </lineage>
</organism>
<dbReference type="EMBL" id="WBKG01000058">
    <property type="protein sequence ID" value="KAB1977754.1"/>
    <property type="molecule type" value="Genomic_DNA"/>
</dbReference>
<reference evidence="2 3" key="1">
    <citation type="submission" date="2019-09" db="EMBL/GenBank/DDBJ databases">
        <title>Isolation and identification of active actinomycetes.</title>
        <authorList>
            <person name="Yu Z."/>
            <person name="Han C."/>
            <person name="Yu B."/>
        </authorList>
    </citation>
    <scope>NUCLEOTIDE SEQUENCE [LARGE SCALE GENOMIC DNA]</scope>
    <source>
        <strain evidence="2 3">NEAU-H2</strain>
    </source>
</reference>
<name>A0A7J5D345_9ACTN</name>
<gene>
    <name evidence="2" type="ORF">F8144_41085</name>
</gene>
<evidence type="ECO:0000313" key="3">
    <source>
        <dbReference type="Proteomes" id="UP000442990"/>
    </source>
</evidence>
<evidence type="ECO:0000259" key="1">
    <source>
        <dbReference type="Pfam" id="PF01965"/>
    </source>
</evidence>
<dbReference type="PANTHER" id="PTHR43130:SF2">
    <property type="entry name" value="DJ-1_PFPI DOMAIN-CONTAINING PROTEIN"/>
    <property type="match status" value="1"/>
</dbReference>
<dbReference type="InterPro" id="IPR052158">
    <property type="entry name" value="INH-QAR"/>
</dbReference>
<dbReference type="Pfam" id="PF01965">
    <property type="entry name" value="DJ-1_PfpI"/>
    <property type="match status" value="1"/>
</dbReference>
<accession>A0A7J5D345</accession>
<dbReference type="InterPro" id="IPR029062">
    <property type="entry name" value="Class_I_gatase-like"/>
</dbReference>
<protein>
    <submittedName>
        <fullName evidence="2">DJ-1/PfpI family protein</fullName>
    </submittedName>
</protein>
<feature type="domain" description="DJ-1/PfpI" evidence="1">
    <location>
        <begin position="3"/>
        <end position="161"/>
    </location>
</feature>
<dbReference type="GO" id="GO:0006355">
    <property type="term" value="P:regulation of DNA-templated transcription"/>
    <property type="evidence" value="ECO:0007669"/>
    <property type="project" value="TreeGrafter"/>
</dbReference>
<dbReference type="RefSeq" id="WP_151474528.1">
    <property type="nucleotide sequence ID" value="NZ_WBKG01000058.1"/>
</dbReference>
<dbReference type="Proteomes" id="UP000442990">
    <property type="component" value="Unassembled WGS sequence"/>
</dbReference>